<evidence type="ECO:0000259" key="1">
    <source>
        <dbReference type="Pfam" id="PF07883"/>
    </source>
</evidence>
<dbReference type="HOGENOM" id="CLU_129810_1_1_4"/>
<dbReference type="InterPro" id="IPR014710">
    <property type="entry name" value="RmlC-like_jellyroll"/>
</dbReference>
<dbReference type="KEGG" id="dar:Daro_1904"/>
<dbReference type="eggNOG" id="COG0662">
    <property type="taxonomic scope" value="Bacteria"/>
</dbReference>
<dbReference type="Pfam" id="PF07883">
    <property type="entry name" value="Cupin_2"/>
    <property type="match status" value="1"/>
</dbReference>
<dbReference type="Gene3D" id="2.60.120.10">
    <property type="entry name" value="Jelly Rolls"/>
    <property type="match status" value="1"/>
</dbReference>
<dbReference type="InterPro" id="IPR052044">
    <property type="entry name" value="PKS_Associated_Protein"/>
</dbReference>
<proteinExistence type="predicted"/>
<dbReference type="InterPro" id="IPR011051">
    <property type="entry name" value="RmlC_Cupin_sf"/>
</dbReference>
<dbReference type="PANTHER" id="PTHR36114:SF4">
    <property type="entry name" value="CUPIN 2 CONSERVED BARREL DOMAIN-CONTAINING PROTEIN"/>
    <property type="match status" value="1"/>
</dbReference>
<organism evidence="2">
    <name type="scientific">Dechloromonas aromatica (strain RCB)</name>
    <dbReference type="NCBI Taxonomy" id="159087"/>
    <lineage>
        <taxon>Bacteria</taxon>
        <taxon>Pseudomonadati</taxon>
        <taxon>Pseudomonadota</taxon>
        <taxon>Betaproteobacteria</taxon>
        <taxon>Rhodocyclales</taxon>
        <taxon>Azonexaceae</taxon>
        <taxon>Dechloromonas</taxon>
    </lineage>
</organism>
<dbReference type="SUPFAM" id="SSF51182">
    <property type="entry name" value="RmlC-like cupins"/>
    <property type="match status" value="1"/>
</dbReference>
<reference evidence="2" key="1">
    <citation type="submission" date="2005-08" db="EMBL/GenBank/DDBJ databases">
        <title>Complete sequence of Dechloromonas aromatica RCB.</title>
        <authorList>
            <person name="Salinero K.K."/>
            <person name="Copeland A."/>
            <person name="Lucas S."/>
            <person name="Lapidus A."/>
            <person name="Barry K."/>
            <person name="Detter J.C."/>
            <person name="Glavina T."/>
            <person name="Hammon N."/>
            <person name="Israni S."/>
            <person name="Pitluck S."/>
            <person name="Di Bartolo G."/>
            <person name="Trong S."/>
            <person name="Schmutz J."/>
            <person name="Larimer F."/>
            <person name="Land M."/>
            <person name="Ivanova N."/>
            <person name="Richardson P."/>
        </authorList>
    </citation>
    <scope>NUCLEOTIDE SEQUENCE</scope>
    <source>
        <strain evidence="2">RCB</strain>
    </source>
</reference>
<dbReference type="EMBL" id="CP000089">
    <property type="protein sequence ID" value="AAZ46650.1"/>
    <property type="molecule type" value="Genomic_DNA"/>
</dbReference>
<name>Q47ET1_DECAR</name>
<gene>
    <name evidence="2" type="ordered locus">Daro_1904</name>
</gene>
<dbReference type="OrthoDB" id="9180677at2"/>
<dbReference type="STRING" id="159087.Daro_1904"/>
<dbReference type="AlphaFoldDB" id="Q47ET1"/>
<dbReference type="PANTHER" id="PTHR36114">
    <property type="entry name" value="16.7 KDA PROTEIN IN WHIE LOCUS"/>
    <property type="match status" value="1"/>
</dbReference>
<accession>Q47ET1</accession>
<sequence length="120" mass="12602">MSLKTSLGAVAPYITKDGSEIRELLHPNLHAVRHQSLAEAVVPPGTATQLHKHGVTEEIYHVTKGSGLMTLGGDSFVIAVGDSIAIAPGTPHCVENTGPEALHILCCCAPAYSHDDTELL</sequence>
<evidence type="ECO:0000313" key="2">
    <source>
        <dbReference type="EMBL" id="AAZ46650.1"/>
    </source>
</evidence>
<dbReference type="InterPro" id="IPR013096">
    <property type="entry name" value="Cupin_2"/>
</dbReference>
<protein>
    <submittedName>
        <fullName evidence="2">Cupin region</fullName>
    </submittedName>
</protein>
<feature type="domain" description="Cupin type-2" evidence="1">
    <location>
        <begin position="40"/>
        <end position="106"/>
    </location>
</feature>
<dbReference type="CDD" id="cd02214">
    <property type="entry name" value="cupin_MJ1618"/>
    <property type="match status" value="1"/>
</dbReference>